<evidence type="ECO:0000256" key="8">
    <source>
        <dbReference type="ARBA" id="ARBA00023136"/>
    </source>
</evidence>
<evidence type="ECO:0000256" key="3">
    <source>
        <dbReference type="ARBA" id="ARBA00022448"/>
    </source>
</evidence>
<dbReference type="PANTHER" id="PTHR45624">
    <property type="entry name" value="MITOCHONDRIAL BASIC AMINO ACIDS TRANSPORTER-RELATED"/>
    <property type="match status" value="1"/>
</dbReference>
<comment type="caution">
    <text evidence="11">The sequence shown here is derived from an EMBL/GenBank/DDBJ whole genome shotgun (WGS) entry which is preliminary data.</text>
</comment>
<dbReference type="AlphaFoldDB" id="A0A1R2BNA8"/>
<keyword evidence="7" id="KW-0496">Mitochondrion</keyword>
<evidence type="ECO:0000256" key="9">
    <source>
        <dbReference type="PROSITE-ProRule" id="PRU00282"/>
    </source>
</evidence>
<dbReference type="Gene3D" id="1.50.40.10">
    <property type="entry name" value="Mitochondrial carrier domain"/>
    <property type="match status" value="1"/>
</dbReference>
<evidence type="ECO:0000256" key="6">
    <source>
        <dbReference type="ARBA" id="ARBA00022989"/>
    </source>
</evidence>
<gene>
    <name evidence="11" type="ORF">SteCoe_21921</name>
</gene>
<dbReference type="GO" id="GO:0022857">
    <property type="term" value="F:transmembrane transporter activity"/>
    <property type="evidence" value="ECO:0007669"/>
    <property type="project" value="TreeGrafter"/>
</dbReference>
<keyword evidence="8 9" id="KW-0472">Membrane</keyword>
<keyword evidence="3 10" id="KW-0813">Transport</keyword>
<comment type="similarity">
    <text evidence="2 10">Belongs to the mitochondrial carrier (TC 2.A.29) family.</text>
</comment>
<reference evidence="11 12" key="1">
    <citation type="submission" date="2016-11" db="EMBL/GenBank/DDBJ databases">
        <title>The macronuclear genome of Stentor coeruleus: a giant cell with tiny introns.</title>
        <authorList>
            <person name="Slabodnick M."/>
            <person name="Ruby J.G."/>
            <person name="Reiff S.B."/>
            <person name="Swart E.C."/>
            <person name="Gosai S."/>
            <person name="Prabakaran S."/>
            <person name="Witkowska E."/>
            <person name="Larue G.E."/>
            <person name="Fisher S."/>
            <person name="Freeman R.M."/>
            <person name="Gunawardena J."/>
            <person name="Chu W."/>
            <person name="Stover N.A."/>
            <person name="Gregory B.D."/>
            <person name="Nowacki M."/>
            <person name="Derisi J."/>
            <person name="Roy S.W."/>
            <person name="Marshall W.F."/>
            <person name="Sood P."/>
        </authorList>
    </citation>
    <scope>NUCLEOTIDE SEQUENCE [LARGE SCALE GENOMIC DNA]</scope>
    <source>
        <strain evidence="11">WM001</strain>
    </source>
</reference>
<keyword evidence="5" id="KW-0677">Repeat</keyword>
<proteinExistence type="inferred from homology"/>
<dbReference type="OrthoDB" id="193856at2759"/>
<dbReference type="InterPro" id="IPR018108">
    <property type="entry name" value="MCP_transmembrane"/>
</dbReference>
<keyword evidence="4 9" id="KW-0812">Transmembrane</keyword>
<evidence type="ECO:0000313" key="11">
    <source>
        <dbReference type="EMBL" id="OMJ78289.1"/>
    </source>
</evidence>
<dbReference type="SUPFAM" id="SSF103506">
    <property type="entry name" value="Mitochondrial carrier"/>
    <property type="match status" value="1"/>
</dbReference>
<sequence>MALFGHCLSLPFDYLKVHRIAGSSTRQFTKMYSGSGIAAARIISVYGGSIFLSEQNIDDGYDFLVASALVLAFSPLDHILTRVQLNPGKGIIDITKDLLGQRNLFLMRGMWCNYFRQLISTVPLKEINSITKNHNYDRGKALVMTAIPAIVFSFPFENVRTRLQCSGKYFGVKDCISRTISEEGIFGIYKGFFHYSCRNIAFISSCYLFSWYFQ</sequence>
<evidence type="ECO:0000256" key="7">
    <source>
        <dbReference type="ARBA" id="ARBA00023128"/>
    </source>
</evidence>
<evidence type="ECO:0000256" key="1">
    <source>
        <dbReference type="ARBA" id="ARBA00004225"/>
    </source>
</evidence>
<evidence type="ECO:0000256" key="2">
    <source>
        <dbReference type="ARBA" id="ARBA00006375"/>
    </source>
</evidence>
<organism evidence="11 12">
    <name type="scientific">Stentor coeruleus</name>
    <dbReference type="NCBI Taxonomy" id="5963"/>
    <lineage>
        <taxon>Eukaryota</taxon>
        <taxon>Sar</taxon>
        <taxon>Alveolata</taxon>
        <taxon>Ciliophora</taxon>
        <taxon>Postciliodesmatophora</taxon>
        <taxon>Heterotrichea</taxon>
        <taxon>Heterotrichida</taxon>
        <taxon>Stentoridae</taxon>
        <taxon>Stentor</taxon>
    </lineage>
</organism>
<keyword evidence="12" id="KW-1185">Reference proteome</keyword>
<dbReference type="PROSITE" id="PS50920">
    <property type="entry name" value="SOLCAR"/>
    <property type="match status" value="1"/>
</dbReference>
<dbReference type="EMBL" id="MPUH01000529">
    <property type="protein sequence ID" value="OMJ78289.1"/>
    <property type="molecule type" value="Genomic_DNA"/>
</dbReference>
<dbReference type="InterPro" id="IPR050567">
    <property type="entry name" value="Mitochondrial_Carrier"/>
</dbReference>
<comment type="subcellular location">
    <subcellularLocation>
        <location evidence="1">Mitochondrion membrane</location>
        <topology evidence="1">Multi-pass membrane protein</topology>
    </subcellularLocation>
</comment>
<dbReference type="Proteomes" id="UP000187209">
    <property type="component" value="Unassembled WGS sequence"/>
</dbReference>
<keyword evidence="6" id="KW-1133">Transmembrane helix</keyword>
<evidence type="ECO:0000256" key="4">
    <source>
        <dbReference type="ARBA" id="ARBA00022692"/>
    </source>
</evidence>
<evidence type="ECO:0008006" key="13">
    <source>
        <dbReference type="Google" id="ProtNLM"/>
    </source>
</evidence>
<feature type="repeat" description="Solcar" evidence="9">
    <location>
        <begin position="133"/>
        <end position="214"/>
    </location>
</feature>
<evidence type="ECO:0000256" key="5">
    <source>
        <dbReference type="ARBA" id="ARBA00022737"/>
    </source>
</evidence>
<accession>A0A1R2BNA8</accession>
<evidence type="ECO:0000256" key="10">
    <source>
        <dbReference type="RuleBase" id="RU000488"/>
    </source>
</evidence>
<dbReference type="Pfam" id="PF00153">
    <property type="entry name" value="Mito_carr"/>
    <property type="match status" value="1"/>
</dbReference>
<evidence type="ECO:0000313" key="12">
    <source>
        <dbReference type="Proteomes" id="UP000187209"/>
    </source>
</evidence>
<dbReference type="InterPro" id="IPR023395">
    <property type="entry name" value="MCP_dom_sf"/>
</dbReference>
<dbReference type="GO" id="GO:0031966">
    <property type="term" value="C:mitochondrial membrane"/>
    <property type="evidence" value="ECO:0007669"/>
    <property type="project" value="UniProtKB-SubCell"/>
</dbReference>
<name>A0A1R2BNA8_9CILI</name>
<protein>
    <recommendedName>
        <fullName evidence="13">ADP/ATP translocase</fullName>
    </recommendedName>
</protein>